<evidence type="ECO:0000259" key="1">
    <source>
        <dbReference type="PROSITE" id="PS50234"/>
    </source>
</evidence>
<dbReference type="RefSeq" id="WP_083140293.1">
    <property type="nucleotide sequence ID" value="NZ_JACKVH010000023.1"/>
</dbReference>
<dbReference type="PROSITE" id="PS50234">
    <property type="entry name" value="VWFA"/>
    <property type="match status" value="1"/>
</dbReference>
<evidence type="ECO:0000313" key="2">
    <source>
        <dbReference type="EMBL" id="MCV7381686.1"/>
    </source>
</evidence>
<proteinExistence type="predicted"/>
<dbReference type="InterPro" id="IPR036465">
    <property type="entry name" value="vWFA_dom_sf"/>
</dbReference>
<dbReference type="Proteomes" id="UP001141650">
    <property type="component" value="Unassembled WGS sequence"/>
</dbReference>
<dbReference type="InterPro" id="IPR002035">
    <property type="entry name" value="VWF_A"/>
</dbReference>
<evidence type="ECO:0000313" key="3">
    <source>
        <dbReference type="EMBL" id="OQZ88456.1"/>
    </source>
</evidence>
<accession>A0AA42C0K8</accession>
<reference evidence="3 4" key="1">
    <citation type="submission" date="2017-02" db="EMBL/GenBank/DDBJ databases">
        <title>The new phylogeny of genus Mycobacterium.</title>
        <authorList>
            <person name="Tortoli E."/>
            <person name="Trovato A."/>
            <person name="Cirillo D.M."/>
        </authorList>
    </citation>
    <scope>NUCLEOTIDE SEQUENCE [LARGE SCALE GENOMIC DNA]</scope>
    <source>
        <strain evidence="3 4">DSM 45230</strain>
    </source>
</reference>
<dbReference type="SUPFAM" id="SSF53300">
    <property type="entry name" value="vWA-like"/>
    <property type="match status" value="1"/>
</dbReference>
<evidence type="ECO:0000313" key="5">
    <source>
        <dbReference type="Proteomes" id="UP001141650"/>
    </source>
</evidence>
<keyword evidence="4" id="KW-1185">Reference proteome</keyword>
<dbReference type="Proteomes" id="UP000192319">
    <property type="component" value="Unassembled WGS sequence"/>
</dbReference>
<comment type="caution">
    <text evidence="2">The sequence shown here is derived from an EMBL/GenBank/DDBJ whole genome shotgun (WGS) entry which is preliminary data.</text>
</comment>
<dbReference type="EMBL" id="JACKVH010000023">
    <property type="protein sequence ID" value="MCV7381686.1"/>
    <property type="molecule type" value="Genomic_DNA"/>
</dbReference>
<evidence type="ECO:0000313" key="4">
    <source>
        <dbReference type="Proteomes" id="UP000192319"/>
    </source>
</evidence>
<feature type="domain" description="VWFA" evidence="1">
    <location>
        <begin position="10"/>
        <end position="189"/>
    </location>
</feature>
<organism evidence="2 5">
    <name type="scientific">Mycobacterium alsense</name>
    <dbReference type="NCBI Taxonomy" id="324058"/>
    <lineage>
        <taxon>Bacteria</taxon>
        <taxon>Bacillati</taxon>
        <taxon>Actinomycetota</taxon>
        <taxon>Actinomycetes</taxon>
        <taxon>Mycobacteriales</taxon>
        <taxon>Mycobacteriaceae</taxon>
        <taxon>Mycobacterium</taxon>
    </lineage>
</organism>
<dbReference type="Gene3D" id="3.40.50.410">
    <property type="entry name" value="von Willebrand factor, type A domain"/>
    <property type="match status" value="1"/>
</dbReference>
<sequence length="222" mass="23534">MVEPKGSILLVYFVADESGSMGRNIDDLNEGLASLHDALQRESFAAAKIRLSVIGFSDTAFTYLEPADLRFLQGMPPLTAQTLTSYAAAFDQLAYRISVDVPGLKAQGYTVHRPAVFFLTDGLPNGNEDWRAVRAHLLSQPAAPNILAFGIGDADAAIVAELATKPHFAFVAARGVDTGAAISEFLTSLTQSVISSGQALASGSAELQFEKPEGFTLAVDIV</sequence>
<reference evidence="2" key="2">
    <citation type="submission" date="2020-07" db="EMBL/GenBank/DDBJ databases">
        <authorList>
            <person name="Pettersson B.M.F."/>
            <person name="Behra P.R.K."/>
            <person name="Ramesh M."/>
            <person name="Das S."/>
            <person name="Dasgupta S."/>
            <person name="Kirsebom L.A."/>
        </authorList>
    </citation>
    <scope>NUCLEOTIDE SEQUENCE</scope>
    <source>
        <strain evidence="2">CCUG 55640</strain>
    </source>
</reference>
<dbReference type="AlphaFoldDB" id="A0AA42C0K8"/>
<gene>
    <name evidence="3" type="ORF">BST11_22540</name>
    <name evidence="2" type="ORF">H7K38_24015</name>
</gene>
<dbReference type="SMART" id="SM00327">
    <property type="entry name" value="VWA"/>
    <property type="match status" value="1"/>
</dbReference>
<name>A0AA42C0K8_9MYCO</name>
<reference evidence="2" key="3">
    <citation type="journal article" date="2022" name="BMC Genomics">
        <title>Comparative genome analysis of mycobacteria focusing on tRNA and non-coding RNA.</title>
        <authorList>
            <person name="Behra P.R.K."/>
            <person name="Pettersson B.M.F."/>
            <person name="Ramesh M."/>
            <person name="Das S."/>
            <person name="Dasgupta S."/>
            <person name="Kirsebom L.A."/>
        </authorList>
    </citation>
    <scope>NUCLEOTIDE SEQUENCE</scope>
    <source>
        <strain evidence="2">CCUG 55640</strain>
    </source>
</reference>
<protein>
    <recommendedName>
        <fullName evidence="1">VWFA domain-containing protein</fullName>
    </recommendedName>
</protein>
<dbReference type="EMBL" id="MVHD01000055">
    <property type="protein sequence ID" value="OQZ88456.1"/>
    <property type="molecule type" value="Genomic_DNA"/>
</dbReference>